<evidence type="ECO:0000313" key="2">
    <source>
        <dbReference type="Proteomes" id="UP000003280"/>
    </source>
</evidence>
<proteinExistence type="predicted"/>
<reference evidence="1 2" key="1">
    <citation type="submission" date="2010-07" db="EMBL/GenBank/DDBJ databases">
        <authorList>
            <person name="Muzny D."/>
            <person name="Qin X."/>
            <person name="Deng J."/>
            <person name="Jiang H."/>
            <person name="Liu Y."/>
            <person name="Qu J."/>
            <person name="Song X.-Z."/>
            <person name="Zhang L."/>
            <person name="Thornton R."/>
            <person name="Coyle M."/>
            <person name="Francisco L."/>
            <person name="Jackson L."/>
            <person name="Javaid M."/>
            <person name="Korchina V."/>
            <person name="Kovar C."/>
            <person name="Mata R."/>
            <person name="Mathew T."/>
            <person name="Ngo R."/>
            <person name="Nguyen L."/>
            <person name="Nguyen N."/>
            <person name="Okwuonu G."/>
            <person name="Ongeri F."/>
            <person name="Pham C."/>
            <person name="Simmons D."/>
            <person name="Wilczek-Boney K."/>
            <person name="Hale W."/>
            <person name="Jakkamsetti A."/>
            <person name="Pham P."/>
            <person name="Ruth R."/>
            <person name="San Lucas F."/>
            <person name="Warren J."/>
            <person name="Zhang J."/>
            <person name="Zhao Z."/>
            <person name="Zhou C."/>
            <person name="Zhu D."/>
            <person name="Lee S."/>
            <person name="Bess C."/>
            <person name="Blankenburg K."/>
            <person name="Forbes L."/>
            <person name="Fu Q."/>
            <person name="Gubbala S."/>
            <person name="Hirani K."/>
            <person name="Jayaseelan J.C."/>
            <person name="Lara F."/>
            <person name="Munidasa M."/>
            <person name="Palculict T."/>
            <person name="Patil S."/>
            <person name="Pu L.-L."/>
            <person name="Saada N."/>
            <person name="Tang L."/>
            <person name="Weissenberger G."/>
            <person name="Zhu Y."/>
            <person name="Hemphill L."/>
            <person name="Shang Y."/>
            <person name="Youmans B."/>
            <person name="Ayvaz T."/>
            <person name="Ross M."/>
            <person name="Santibanez J."/>
            <person name="Aqrawi P."/>
            <person name="Gross S."/>
            <person name="Joshi V."/>
            <person name="Fowler G."/>
            <person name="Nazareth L."/>
            <person name="Reid J."/>
            <person name="Worley K."/>
            <person name="Petrosino J."/>
            <person name="Highlander S."/>
            <person name="Gibbs R."/>
        </authorList>
    </citation>
    <scope>NUCLEOTIDE SEQUENCE [LARGE SCALE GENOMIC DNA]</scope>
    <source>
        <strain evidence="1 2">ATCC BAA-1640</strain>
    </source>
</reference>
<keyword evidence="2" id="KW-1185">Reference proteome</keyword>
<name>E0NNS9_9FIRM</name>
<sequence>MKSVEFLIKSYIISKKRIGEPILKNNFKILAYCTPEYSD</sequence>
<comment type="caution">
    <text evidence="1">The sequence shown here is derived from an EMBL/GenBank/DDBJ whole genome shotgun (WGS) entry which is preliminary data.</text>
</comment>
<gene>
    <name evidence="1" type="ORF">HMPREF9225_1818</name>
</gene>
<evidence type="ECO:0000313" key="1">
    <source>
        <dbReference type="EMBL" id="EFM24550.1"/>
    </source>
</evidence>
<dbReference type="AlphaFoldDB" id="E0NNS9"/>
<dbReference type="EMBL" id="AEEH01000052">
    <property type="protein sequence ID" value="EFM24550.1"/>
    <property type="molecule type" value="Genomic_DNA"/>
</dbReference>
<accession>E0NNS9</accession>
<dbReference type="Proteomes" id="UP000003280">
    <property type="component" value="Unassembled WGS sequence"/>
</dbReference>
<organism evidence="1 2">
    <name type="scientific">Peptoniphilus duerdenii ATCC BAA-1640</name>
    <dbReference type="NCBI Taxonomy" id="862517"/>
    <lineage>
        <taxon>Bacteria</taxon>
        <taxon>Bacillati</taxon>
        <taxon>Bacillota</taxon>
        <taxon>Tissierellia</taxon>
        <taxon>Tissierellales</taxon>
        <taxon>Peptoniphilaceae</taxon>
        <taxon>Peptoniphilus</taxon>
    </lineage>
</organism>
<protein>
    <submittedName>
        <fullName evidence="1">Uncharacterized protein</fullName>
    </submittedName>
</protein>
<dbReference type="HOGENOM" id="CLU_3314310_0_0_9"/>